<keyword evidence="1" id="KW-0812">Transmembrane</keyword>
<evidence type="ECO:0000256" key="1">
    <source>
        <dbReference type="SAM" id="Phobius"/>
    </source>
</evidence>
<keyword evidence="1" id="KW-1133">Transmembrane helix</keyword>
<dbReference type="AlphaFoldDB" id="A0AA37F431"/>
<feature type="transmembrane region" description="Helical" evidence="1">
    <location>
        <begin position="114"/>
        <end position="136"/>
    </location>
</feature>
<gene>
    <name evidence="2" type="ORF">GCM10010126_21650</name>
</gene>
<feature type="transmembrane region" description="Helical" evidence="1">
    <location>
        <begin position="45"/>
        <end position="63"/>
    </location>
</feature>
<feature type="transmembrane region" description="Helical" evidence="1">
    <location>
        <begin position="5"/>
        <end position="25"/>
    </location>
</feature>
<evidence type="ECO:0000313" key="2">
    <source>
        <dbReference type="EMBL" id="GGK61957.1"/>
    </source>
</evidence>
<dbReference type="EMBL" id="BMQD01000005">
    <property type="protein sequence ID" value="GGK61957.1"/>
    <property type="molecule type" value="Genomic_DNA"/>
</dbReference>
<protein>
    <submittedName>
        <fullName evidence="2">Uncharacterized protein</fullName>
    </submittedName>
</protein>
<dbReference type="Proteomes" id="UP000627984">
    <property type="component" value="Unassembled WGS sequence"/>
</dbReference>
<reference evidence="2" key="2">
    <citation type="submission" date="2022-09" db="EMBL/GenBank/DDBJ databases">
        <authorList>
            <person name="Sun Q."/>
            <person name="Ohkuma M."/>
        </authorList>
    </citation>
    <scope>NUCLEOTIDE SEQUENCE</scope>
    <source>
        <strain evidence="2">JCM 3093</strain>
    </source>
</reference>
<proteinExistence type="predicted"/>
<keyword evidence="1" id="KW-0472">Membrane</keyword>
<name>A0AA37F431_9ACTN</name>
<evidence type="ECO:0000313" key="3">
    <source>
        <dbReference type="Proteomes" id="UP000627984"/>
    </source>
</evidence>
<organism evidence="2 3">
    <name type="scientific">Planomonospora parontospora</name>
    <dbReference type="NCBI Taxonomy" id="58119"/>
    <lineage>
        <taxon>Bacteria</taxon>
        <taxon>Bacillati</taxon>
        <taxon>Actinomycetota</taxon>
        <taxon>Actinomycetes</taxon>
        <taxon>Streptosporangiales</taxon>
        <taxon>Streptosporangiaceae</taxon>
        <taxon>Planomonospora</taxon>
    </lineage>
</organism>
<feature type="transmembrane region" description="Helical" evidence="1">
    <location>
        <begin position="75"/>
        <end position="94"/>
    </location>
</feature>
<comment type="caution">
    <text evidence="2">The sequence shown here is derived from an EMBL/GenBank/DDBJ whole genome shotgun (WGS) entry which is preliminary data.</text>
</comment>
<reference evidence="2" key="1">
    <citation type="journal article" date="2014" name="Int. J. Syst. Evol. Microbiol.">
        <title>Complete genome sequence of Corynebacterium casei LMG S-19264T (=DSM 44701T), isolated from a smear-ripened cheese.</title>
        <authorList>
            <consortium name="US DOE Joint Genome Institute (JGI-PGF)"/>
            <person name="Walter F."/>
            <person name="Albersmeier A."/>
            <person name="Kalinowski J."/>
            <person name="Ruckert C."/>
        </authorList>
    </citation>
    <scope>NUCLEOTIDE SEQUENCE</scope>
    <source>
        <strain evidence="2">JCM 3093</strain>
    </source>
</reference>
<accession>A0AA37F431</accession>
<sequence length="156" mass="16499">MSAMWFFRFLAIGLLSGILMVPLLHSPRGDGFEHLRLDAIMSLEIGWFLMVPLALVVGAGKAFSSSERSRPAPPGFVLGGITFAFGALVLHQAMAASRWLNGSPSGVGDPDGEYVMAAFAELSGAAIMIVGMVILIGRVVAIIDSREANIPTPTSR</sequence>